<organism evidence="7 8">
    <name type="scientific">Rhodotorula diobovata</name>
    <dbReference type="NCBI Taxonomy" id="5288"/>
    <lineage>
        <taxon>Eukaryota</taxon>
        <taxon>Fungi</taxon>
        <taxon>Dikarya</taxon>
        <taxon>Basidiomycota</taxon>
        <taxon>Pucciniomycotina</taxon>
        <taxon>Microbotryomycetes</taxon>
        <taxon>Sporidiobolales</taxon>
        <taxon>Sporidiobolaceae</taxon>
        <taxon>Rhodotorula</taxon>
    </lineage>
</organism>
<feature type="transmembrane region" description="Helical" evidence="6">
    <location>
        <begin position="478"/>
        <end position="498"/>
    </location>
</feature>
<evidence type="ECO:0000313" key="8">
    <source>
        <dbReference type="Proteomes" id="UP000311382"/>
    </source>
</evidence>
<dbReference type="STRING" id="5288.A0A5C5FZK7"/>
<dbReference type="InterPro" id="IPR036259">
    <property type="entry name" value="MFS_trans_sf"/>
</dbReference>
<feature type="region of interest" description="Disordered" evidence="5">
    <location>
        <begin position="1"/>
        <end position="40"/>
    </location>
</feature>
<keyword evidence="3 6" id="KW-1133">Transmembrane helix</keyword>
<comment type="caution">
    <text evidence="7">The sequence shown here is derived from an EMBL/GenBank/DDBJ whole genome shotgun (WGS) entry which is preliminary data.</text>
</comment>
<evidence type="ECO:0000256" key="4">
    <source>
        <dbReference type="ARBA" id="ARBA00023136"/>
    </source>
</evidence>
<feature type="transmembrane region" description="Helical" evidence="6">
    <location>
        <begin position="230"/>
        <end position="251"/>
    </location>
</feature>
<evidence type="ECO:0000256" key="5">
    <source>
        <dbReference type="SAM" id="MobiDB-lite"/>
    </source>
</evidence>
<feature type="transmembrane region" description="Helical" evidence="6">
    <location>
        <begin position="510"/>
        <end position="535"/>
    </location>
</feature>
<dbReference type="AlphaFoldDB" id="A0A5C5FZK7"/>
<dbReference type="OrthoDB" id="2241241at2759"/>
<evidence type="ECO:0000256" key="1">
    <source>
        <dbReference type="ARBA" id="ARBA00004141"/>
    </source>
</evidence>
<feature type="transmembrane region" description="Helical" evidence="6">
    <location>
        <begin position="422"/>
        <end position="441"/>
    </location>
</feature>
<sequence>MASTAYPQAVSSGADLEAHSDHDEKAPSSTAGSIHSPDYNTRDVHKTNGVAQMEAISAAAHAGDDSGRWMLYGIALSMFIMYWAYCQAGSTSYSFAALASSSFASHSTGISATNIATGIISSVCTPFLAKIADVFSRPWLLVVSMLSYVVGFVIILESPTLAAYVVGQVFASIGGAGLSLLSTILAADSCPLQWRGLAQGILSSPYIVTPWYTSYIVSNLSTGDGWRWGLGMYAIIFPVVMLPAIVFLFWLQRKAHKMGIVMVASSGDAIKDAKLAAEKNGERVCQPGFDNTMLAVKPQMGLGPRIWLALAELDAFGLLLLGAGWSLFLLPFSLSSSAKGGYDNPSLIAMFVLGPLFLVAYTVYEWKWARFPSSPIRLVKNRTFATAVIIDFIYMVAGYLQLNYLSSYVYVVTDYSAKEWNYFNNTLTVALCFGGVIAGVIQRITHRYKFLQFFGLALKIVGYGLLVDPNGVHDTARLVMSQVFTGIGGSFSVVGSQVGSQASVPHQDVALAIAVLGLWSSVGAGIGEAVAAAVWNARMPGNLRSHIPLSAANDTEIALLFGDITAIKAYDYDSPLRQGAIKAYESTVYPLWAAALGLSFIALIAACFQSNFYLGEAQNAWDNKDTAGNVVQNEPDRFVSATGWRRVLRFWDL</sequence>
<proteinExistence type="predicted"/>
<feature type="transmembrane region" description="Helical" evidence="6">
    <location>
        <begin position="591"/>
        <end position="614"/>
    </location>
</feature>
<evidence type="ECO:0000256" key="6">
    <source>
        <dbReference type="SAM" id="Phobius"/>
    </source>
</evidence>
<dbReference type="Pfam" id="PF07690">
    <property type="entry name" value="MFS_1"/>
    <property type="match status" value="1"/>
</dbReference>
<dbReference type="SUPFAM" id="SSF103473">
    <property type="entry name" value="MFS general substrate transporter"/>
    <property type="match status" value="1"/>
</dbReference>
<dbReference type="EMBL" id="SOZI01000027">
    <property type="protein sequence ID" value="TNY22317.1"/>
    <property type="molecule type" value="Genomic_DNA"/>
</dbReference>
<keyword evidence="2 6" id="KW-0812">Transmembrane</keyword>
<keyword evidence="8" id="KW-1185">Reference proteome</keyword>
<feature type="transmembrane region" description="Helical" evidence="6">
    <location>
        <begin position="139"/>
        <end position="156"/>
    </location>
</feature>
<protein>
    <submittedName>
        <fullName evidence="7">Major facilitator superfamily domain-containing protein</fullName>
    </submittedName>
</protein>
<evidence type="ECO:0000313" key="7">
    <source>
        <dbReference type="EMBL" id="TNY22317.1"/>
    </source>
</evidence>
<keyword evidence="4 6" id="KW-0472">Membrane</keyword>
<feature type="compositionally biased region" description="Basic and acidic residues" evidence="5">
    <location>
        <begin position="16"/>
        <end position="26"/>
    </location>
</feature>
<feature type="transmembrane region" description="Helical" evidence="6">
    <location>
        <begin position="306"/>
        <end position="327"/>
    </location>
</feature>
<feature type="transmembrane region" description="Helical" evidence="6">
    <location>
        <begin position="448"/>
        <end position="466"/>
    </location>
</feature>
<feature type="transmembrane region" description="Helical" evidence="6">
    <location>
        <begin position="162"/>
        <end position="185"/>
    </location>
</feature>
<dbReference type="GO" id="GO:0022857">
    <property type="term" value="F:transmembrane transporter activity"/>
    <property type="evidence" value="ECO:0007669"/>
    <property type="project" value="InterPro"/>
</dbReference>
<dbReference type="Proteomes" id="UP000311382">
    <property type="component" value="Unassembled WGS sequence"/>
</dbReference>
<dbReference type="InterPro" id="IPR011701">
    <property type="entry name" value="MFS"/>
</dbReference>
<reference evidence="7 8" key="1">
    <citation type="submission" date="2019-03" db="EMBL/GenBank/DDBJ databases">
        <title>Rhodosporidium diobovatum UCD-FST 08-225 genome sequencing, assembly, and annotation.</title>
        <authorList>
            <person name="Fakankun I.U."/>
            <person name="Fristensky B."/>
            <person name="Levin D.B."/>
        </authorList>
    </citation>
    <scope>NUCLEOTIDE SEQUENCE [LARGE SCALE GENOMIC DNA]</scope>
    <source>
        <strain evidence="7 8">UCD-FST 08-225</strain>
    </source>
</reference>
<feature type="transmembrane region" description="Helical" evidence="6">
    <location>
        <begin position="384"/>
        <end position="402"/>
    </location>
</feature>
<dbReference type="PANTHER" id="PTHR23501">
    <property type="entry name" value="MAJOR FACILITATOR SUPERFAMILY"/>
    <property type="match status" value="1"/>
</dbReference>
<feature type="transmembrane region" description="Helical" evidence="6">
    <location>
        <begin position="69"/>
        <end position="85"/>
    </location>
</feature>
<evidence type="ECO:0000256" key="2">
    <source>
        <dbReference type="ARBA" id="ARBA00022692"/>
    </source>
</evidence>
<dbReference type="Gene3D" id="1.20.1250.20">
    <property type="entry name" value="MFS general substrate transporter like domains"/>
    <property type="match status" value="1"/>
</dbReference>
<gene>
    <name evidence="7" type="ORF">DMC30DRAFT_374418</name>
</gene>
<name>A0A5C5FZK7_9BASI</name>
<comment type="subcellular location">
    <subcellularLocation>
        <location evidence="1">Membrane</location>
        <topology evidence="1">Multi-pass membrane protein</topology>
    </subcellularLocation>
</comment>
<dbReference type="GO" id="GO:0005886">
    <property type="term" value="C:plasma membrane"/>
    <property type="evidence" value="ECO:0007669"/>
    <property type="project" value="TreeGrafter"/>
</dbReference>
<accession>A0A5C5FZK7</accession>
<feature type="transmembrane region" description="Helical" evidence="6">
    <location>
        <begin position="347"/>
        <end position="364"/>
    </location>
</feature>
<dbReference type="PANTHER" id="PTHR23501:SF58">
    <property type="entry name" value="LOW AFFINITY HEME TRANSPORTER STR3"/>
    <property type="match status" value="1"/>
</dbReference>
<feature type="compositionally biased region" description="Polar residues" evidence="5">
    <location>
        <begin position="1"/>
        <end position="11"/>
    </location>
</feature>
<evidence type="ECO:0000256" key="3">
    <source>
        <dbReference type="ARBA" id="ARBA00022989"/>
    </source>
</evidence>